<sequence>MLTPFLNSPVDSVYEYRANQQLRDITETAIKNITIDLKTETIKKSRPYTLKIIKTQKEYEKLLTYWNEDNILLEKLKGIE</sequence>
<dbReference type="RefSeq" id="WP_027413892.1">
    <property type="nucleotide sequence ID" value="NZ_BMWS01000045.1"/>
</dbReference>
<evidence type="ECO:0000313" key="2">
    <source>
        <dbReference type="Proteomes" id="UP000601108"/>
    </source>
</evidence>
<proteinExistence type="predicted"/>
<reference evidence="1 2" key="1">
    <citation type="journal article" date="2014" name="Int. J. Syst. Evol. Microbiol.">
        <title>Complete genome sequence of Corynebacterium casei LMG S-19264T (=DSM 44701T), isolated from a smear-ripened cheese.</title>
        <authorList>
            <consortium name="US DOE Joint Genome Institute (JGI-PGF)"/>
            <person name="Walter F."/>
            <person name="Albersmeier A."/>
            <person name="Kalinowski J."/>
            <person name="Ruckert C."/>
        </authorList>
    </citation>
    <scope>NUCLEOTIDE SEQUENCE [LARGE SCALE GENOMIC DNA]</scope>
    <source>
        <strain evidence="1 2">KCTC 12285</strain>
    </source>
</reference>
<dbReference type="Proteomes" id="UP000601108">
    <property type="component" value="Unassembled WGS sequence"/>
</dbReference>
<name>A0A918JYT1_9FLAO</name>
<accession>A0A918JYT1</accession>
<dbReference type="EMBL" id="BMWS01000045">
    <property type="protein sequence ID" value="GGX34261.1"/>
    <property type="molecule type" value="Genomic_DNA"/>
</dbReference>
<gene>
    <name evidence="1" type="ORF">GCM10007384_38620</name>
</gene>
<evidence type="ECO:0000313" key="1">
    <source>
        <dbReference type="EMBL" id="GGX34261.1"/>
    </source>
</evidence>
<organism evidence="1 2">
    <name type="scientific">Aquimarina muelleri</name>
    <dbReference type="NCBI Taxonomy" id="279356"/>
    <lineage>
        <taxon>Bacteria</taxon>
        <taxon>Pseudomonadati</taxon>
        <taxon>Bacteroidota</taxon>
        <taxon>Flavobacteriia</taxon>
        <taxon>Flavobacteriales</taxon>
        <taxon>Flavobacteriaceae</taxon>
        <taxon>Aquimarina</taxon>
    </lineage>
</organism>
<dbReference type="AlphaFoldDB" id="A0A918JYT1"/>
<keyword evidence="2" id="KW-1185">Reference proteome</keyword>
<comment type="caution">
    <text evidence="1">The sequence shown here is derived from an EMBL/GenBank/DDBJ whole genome shotgun (WGS) entry which is preliminary data.</text>
</comment>
<protein>
    <submittedName>
        <fullName evidence="1">Uncharacterized protein</fullName>
    </submittedName>
</protein>